<dbReference type="InterPro" id="IPR006175">
    <property type="entry name" value="YjgF/YER057c/UK114"/>
</dbReference>
<evidence type="ECO:0000313" key="3">
    <source>
        <dbReference type="Proteomes" id="UP000035159"/>
    </source>
</evidence>
<evidence type="ECO:0000313" key="2">
    <source>
        <dbReference type="EMBL" id="AKI96704.1"/>
    </source>
</evidence>
<dbReference type="SUPFAM" id="SSF55298">
    <property type="entry name" value="YjgF-like"/>
    <property type="match status" value="1"/>
</dbReference>
<dbReference type="FunFam" id="3.30.1330.40:FF:000001">
    <property type="entry name" value="L-PSP family endoribonuclease"/>
    <property type="match status" value="1"/>
</dbReference>
<dbReference type="GO" id="GO:0005829">
    <property type="term" value="C:cytosol"/>
    <property type="evidence" value="ECO:0007669"/>
    <property type="project" value="TreeGrafter"/>
</dbReference>
<dbReference type="RefSeq" id="WP_047753839.1">
    <property type="nucleotide sequence ID" value="NZ_CAJUHA010000022.1"/>
</dbReference>
<dbReference type="PROSITE" id="PS01094">
    <property type="entry name" value="UPF0076"/>
    <property type="match status" value="1"/>
</dbReference>
<sequence length="125" mass="13845">MLRAVNTEKAPGAIGPYSQGMIAGEFLFVSGQLPLNPDTGELMVDPEKAFKRAIENFLEIVKAAGGTPESVIKVNVYIKDLEYFSTFNEIYAHYFKNHKPARAVIEVARLPKDAIVEIEGIAYIK</sequence>
<dbReference type="OrthoDB" id="9803101at2"/>
<dbReference type="InterPro" id="IPR006056">
    <property type="entry name" value="RidA"/>
</dbReference>
<dbReference type="NCBIfam" id="TIGR00004">
    <property type="entry name" value="Rid family detoxifying hydrolase"/>
    <property type="match status" value="1"/>
</dbReference>
<dbReference type="EMBL" id="CP011232">
    <property type="protein sequence ID" value="AKI96704.1"/>
    <property type="molecule type" value="Genomic_DNA"/>
</dbReference>
<dbReference type="InterPro" id="IPR035959">
    <property type="entry name" value="RutC-like_sf"/>
</dbReference>
<keyword evidence="3" id="KW-1185">Reference proteome</keyword>
<dbReference type="Pfam" id="PF01042">
    <property type="entry name" value="Ribonuc_L-PSP"/>
    <property type="match status" value="1"/>
</dbReference>
<accession>A0A0G2ZAU9</accession>
<dbReference type="KEGG" id="kpf:IX53_01435"/>
<dbReference type="PANTHER" id="PTHR11803:SF39">
    <property type="entry name" value="2-IMINOBUTANOATE_2-IMINOPROPANOATE DEAMINASE"/>
    <property type="match status" value="1"/>
</dbReference>
<dbReference type="CDD" id="cd00448">
    <property type="entry name" value="YjgF_YER057c_UK114_family"/>
    <property type="match status" value="1"/>
</dbReference>
<name>A0A0G2ZAU9_9BACT</name>
<dbReference type="AlphaFoldDB" id="A0A0G2ZAU9"/>
<reference evidence="2 3" key="1">
    <citation type="submission" date="2015-04" db="EMBL/GenBank/DDBJ databases">
        <title>Complete Genome Sequence of Kosmotoga pacifica SLHLJ1.</title>
        <authorList>
            <person name="Jiang L.J."/>
            <person name="Shao Z.Z."/>
            <person name="Jebbar M."/>
        </authorList>
    </citation>
    <scope>NUCLEOTIDE SEQUENCE [LARGE SCALE GENOMIC DNA]</scope>
    <source>
        <strain evidence="2 3">SLHLJ1</strain>
    </source>
</reference>
<organism evidence="2 3">
    <name type="scientific">Kosmotoga pacifica</name>
    <dbReference type="NCBI Taxonomy" id="1330330"/>
    <lineage>
        <taxon>Bacteria</taxon>
        <taxon>Thermotogati</taxon>
        <taxon>Thermotogota</taxon>
        <taxon>Thermotogae</taxon>
        <taxon>Kosmotogales</taxon>
        <taxon>Kosmotogaceae</taxon>
        <taxon>Kosmotoga</taxon>
    </lineage>
</organism>
<gene>
    <name evidence="2" type="ORF">IX53_01435</name>
</gene>
<dbReference type="Gene3D" id="3.30.1330.40">
    <property type="entry name" value="RutC-like"/>
    <property type="match status" value="1"/>
</dbReference>
<protein>
    <submittedName>
        <fullName evidence="2">Uncharacterized protein</fullName>
    </submittedName>
</protein>
<dbReference type="InterPro" id="IPR019897">
    <property type="entry name" value="RidA_CS"/>
</dbReference>
<comment type="similarity">
    <text evidence="1">Belongs to the RutC family.</text>
</comment>
<dbReference type="Proteomes" id="UP000035159">
    <property type="component" value="Chromosome"/>
</dbReference>
<dbReference type="PATRIC" id="fig|1330330.3.peg.291"/>
<proteinExistence type="inferred from homology"/>
<dbReference type="STRING" id="1330330.IX53_01435"/>
<evidence type="ECO:0000256" key="1">
    <source>
        <dbReference type="ARBA" id="ARBA00010552"/>
    </source>
</evidence>
<dbReference type="PANTHER" id="PTHR11803">
    <property type="entry name" value="2-IMINOBUTANOATE/2-IMINOPROPANOATE DEAMINASE RIDA"/>
    <property type="match status" value="1"/>
</dbReference>
<dbReference type="GO" id="GO:0019239">
    <property type="term" value="F:deaminase activity"/>
    <property type="evidence" value="ECO:0007669"/>
    <property type="project" value="TreeGrafter"/>
</dbReference>